<comment type="subcellular location">
    <subcellularLocation>
        <location evidence="1">Membrane</location>
        <topology evidence="1">Multi-pass membrane protein</topology>
    </subcellularLocation>
</comment>
<feature type="compositionally biased region" description="Basic and acidic residues" evidence="12">
    <location>
        <begin position="411"/>
        <end position="435"/>
    </location>
</feature>
<feature type="transmembrane region" description="Helical" evidence="11">
    <location>
        <begin position="53"/>
        <end position="71"/>
    </location>
</feature>
<dbReference type="PROSITE" id="PS50216">
    <property type="entry name" value="DHHC"/>
    <property type="match status" value="1"/>
</dbReference>
<feature type="region of interest" description="Disordered" evidence="12">
    <location>
        <begin position="407"/>
        <end position="435"/>
    </location>
</feature>
<evidence type="ECO:0000313" key="14">
    <source>
        <dbReference type="EMBL" id="KAK3943969.1"/>
    </source>
</evidence>
<evidence type="ECO:0000256" key="5">
    <source>
        <dbReference type="ARBA" id="ARBA00023136"/>
    </source>
</evidence>
<keyword evidence="7" id="KW-0449">Lipoprotein</keyword>
<name>A0AAN6S840_9PEZI</name>
<organism evidence="14 15">
    <name type="scientific">Diplogelasinospora grovesii</name>
    <dbReference type="NCBI Taxonomy" id="303347"/>
    <lineage>
        <taxon>Eukaryota</taxon>
        <taxon>Fungi</taxon>
        <taxon>Dikarya</taxon>
        <taxon>Ascomycota</taxon>
        <taxon>Pezizomycotina</taxon>
        <taxon>Sordariomycetes</taxon>
        <taxon>Sordariomycetidae</taxon>
        <taxon>Sordariales</taxon>
        <taxon>Diplogelasinosporaceae</taxon>
        <taxon>Diplogelasinospora</taxon>
    </lineage>
</organism>
<evidence type="ECO:0000259" key="13">
    <source>
        <dbReference type="Pfam" id="PF01529"/>
    </source>
</evidence>
<feature type="transmembrane region" description="Helical" evidence="11">
    <location>
        <begin position="233"/>
        <end position="254"/>
    </location>
</feature>
<comment type="similarity">
    <text evidence="9">Belongs to the DHHC palmitoyltransferase family. PFA5 subfamily.</text>
</comment>
<evidence type="ECO:0000256" key="12">
    <source>
        <dbReference type="SAM" id="MobiDB-lite"/>
    </source>
</evidence>
<dbReference type="AlphaFoldDB" id="A0AAN6S840"/>
<comment type="domain">
    <text evidence="11">The DHHC domain is required for palmitoyltransferase activity.</text>
</comment>
<evidence type="ECO:0000256" key="3">
    <source>
        <dbReference type="ARBA" id="ARBA00022692"/>
    </source>
</evidence>
<accession>A0AAN6S840</accession>
<protein>
    <recommendedName>
        <fullName evidence="11">Palmitoyltransferase</fullName>
        <ecNumber evidence="11">2.3.1.225</ecNumber>
    </recommendedName>
</protein>
<comment type="catalytic activity">
    <reaction evidence="10 11">
        <text>L-cysteinyl-[protein] + hexadecanoyl-CoA = S-hexadecanoyl-L-cysteinyl-[protein] + CoA</text>
        <dbReference type="Rhea" id="RHEA:36683"/>
        <dbReference type="Rhea" id="RHEA-COMP:10131"/>
        <dbReference type="Rhea" id="RHEA-COMP:11032"/>
        <dbReference type="ChEBI" id="CHEBI:29950"/>
        <dbReference type="ChEBI" id="CHEBI:57287"/>
        <dbReference type="ChEBI" id="CHEBI:57379"/>
        <dbReference type="ChEBI" id="CHEBI:74151"/>
        <dbReference type="EC" id="2.3.1.225"/>
    </reaction>
</comment>
<proteinExistence type="inferred from homology"/>
<dbReference type="GO" id="GO:0005794">
    <property type="term" value="C:Golgi apparatus"/>
    <property type="evidence" value="ECO:0007669"/>
    <property type="project" value="TreeGrafter"/>
</dbReference>
<evidence type="ECO:0000256" key="10">
    <source>
        <dbReference type="ARBA" id="ARBA00048048"/>
    </source>
</evidence>
<dbReference type="EC" id="2.3.1.225" evidence="11"/>
<dbReference type="InterPro" id="IPR039859">
    <property type="entry name" value="PFA4/ZDH16/20/ERF2-like"/>
</dbReference>
<dbReference type="GO" id="GO:0019706">
    <property type="term" value="F:protein-cysteine S-palmitoyltransferase activity"/>
    <property type="evidence" value="ECO:0007669"/>
    <property type="project" value="UniProtKB-EC"/>
</dbReference>
<dbReference type="Pfam" id="PF01529">
    <property type="entry name" value="DHHC"/>
    <property type="match status" value="1"/>
</dbReference>
<gene>
    <name evidence="14" type="ORF">QBC46DRAFT_375898</name>
</gene>
<evidence type="ECO:0000256" key="8">
    <source>
        <dbReference type="ARBA" id="ARBA00023315"/>
    </source>
</evidence>
<keyword evidence="4 11" id="KW-1133">Transmembrane helix</keyword>
<keyword evidence="2 11" id="KW-0808">Transferase</keyword>
<dbReference type="EMBL" id="MU853762">
    <property type="protein sequence ID" value="KAK3943969.1"/>
    <property type="molecule type" value="Genomic_DNA"/>
</dbReference>
<keyword evidence="6" id="KW-0564">Palmitate</keyword>
<feature type="transmembrane region" description="Helical" evidence="11">
    <location>
        <begin position="20"/>
        <end position="41"/>
    </location>
</feature>
<evidence type="ECO:0000256" key="1">
    <source>
        <dbReference type="ARBA" id="ARBA00004141"/>
    </source>
</evidence>
<evidence type="ECO:0000313" key="15">
    <source>
        <dbReference type="Proteomes" id="UP001303473"/>
    </source>
</evidence>
<dbReference type="PANTHER" id="PTHR22883:SF23">
    <property type="entry name" value="PALMITOYLTRANSFERASE ZDHHC6"/>
    <property type="match status" value="1"/>
</dbReference>
<dbReference type="InterPro" id="IPR001594">
    <property type="entry name" value="Palmitoyltrfase_DHHC"/>
</dbReference>
<keyword evidence="8 11" id="KW-0012">Acyltransferase</keyword>
<evidence type="ECO:0000256" key="9">
    <source>
        <dbReference type="ARBA" id="ARBA00038298"/>
    </source>
</evidence>
<reference evidence="15" key="1">
    <citation type="journal article" date="2023" name="Mol. Phylogenet. Evol.">
        <title>Genome-scale phylogeny and comparative genomics of the fungal order Sordariales.</title>
        <authorList>
            <person name="Hensen N."/>
            <person name="Bonometti L."/>
            <person name="Westerberg I."/>
            <person name="Brannstrom I.O."/>
            <person name="Guillou S."/>
            <person name="Cros-Aarteil S."/>
            <person name="Calhoun S."/>
            <person name="Haridas S."/>
            <person name="Kuo A."/>
            <person name="Mondo S."/>
            <person name="Pangilinan J."/>
            <person name="Riley R."/>
            <person name="LaButti K."/>
            <person name="Andreopoulos B."/>
            <person name="Lipzen A."/>
            <person name="Chen C."/>
            <person name="Yan M."/>
            <person name="Daum C."/>
            <person name="Ng V."/>
            <person name="Clum A."/>
            <person name="Steindorff A."/>
            <person name="Ohm R.A."/>
            <person name="Martin F."/>
            <person name="Silar P."/>
            <person name="Natvig D.O."/>
            <person name="Lalanne C."/>
            <person name="Gautier V."/>
            <person name="Ament-Velasquez S.L."/>
            <person name="Kruys A."/>
            <person name="Hutchinson M.I."/>
            <person name="Powell A.J."/>
            <person name="Barry K."/>
            <person name="Miller A.N."/>
            <person name="Grigoriev I.V."/>
            <person name="Debuchy R."/>
            <person name="Gladieux P."/>
            <person name="Hiltunen Thoren M."/>
            <person name="Johannesson H."/>
        </authorList>
    </citation>
    <scope>NUCLEOTIDE SEQUENCE [LARGE SCALE GENOMIC DNA]</scope>
    <source>
        <strain evidence="15">CBS 340.73</strain>
    </source>
</reference>
<keyword evidence="5 11" id="KW-0472">Membrane</keyword>
<dbReference type="GO" id="GO:0005783">
    <property type="term" value="C:endoplasmic reticulum"/>
    <property type="evidence" value="ECO:0007669"/>
    <property type="project" value="TreeGrafter"/>
</dbReference>
<evidence type="ECO:0000256" key="11">
    <source>
        <dbReference type="RuleBase" id="RU079119"/>
    </source>
</evidence>
<dbReference type="GO" id="GO:0006612">
    <property type="term" value="P:protein targeting to membrane"/>
    <property type="evidence" value="ECO:0007669"/>
    <property type="project" value="TreeGrafter"/>
</dbReference>
<feature type="region of interest" description="Disordered" evidence="12">
    <location>
        <begin position="304"/>
        <end position="326"/>
    </location>
</feature>
<evidence type="ECO:0000256" key="7">
    <source>
        <dbReference type="ARBA" id="ARBA00023288"/>
    </source>
</evidence>
<dbReference type="GO" id="GO:0016020">
    <property type="term" value="C:membrane"/>
    <property type="evidence" value="ECO:0007669"/>
    <property type="project" value="UniProtKB-SubCell"/>
</dbReference>
<keyword evidence="3 11" id="KW-0812">Transmembrane</keyword>
<evidence type="ECO:0000256" key="4">
    <source>
        <dbReference type="ARBA" id="ARBA00022989"/>
    </source>
</evidence>
<dbReference type="Proteomes" id="UP001303473">
    <property type="component" value="Unassembled WGS sequence"/>
</dbReference>
<comment type="caution">
    <text evidence="14">The sequence shown here is derived from an EMBL/GenBank/DDBJ whole genome shotgun (WGS) entry which is preliminary data.</text>
</comment>
<feature type="domain" description="Palmitoyltransferase DHHC" evidence="13">
    <location>
        <begin position="152"/>
        <end position="271"/>
    </location>
</feature>
<keyword evidence="15" id="KW-1185">Reference proteome</keyword>
<feature type="compositionally biased region" description="Polar residues" evidence="12">
    <location>
        <begin position="311"/>
        <end position="325"/>
    </location>
</feature>
<dbReference type="PANTHER" id="PTHR22883">
    <property type="entry name" value="ZINC FINGER DHHC DOMAIN CONTAINING PROTEIN"/>
    <property type="match status" value="1"/>
</dbReference>
<sequence length="435" mass="48414">MARMAVAGAVESPTLWATRVIPLILAGCVGYATYVVPKRICIDYFLHTRQQPGVAIAFLVLYCTLMCLMLITYLRVFLVIQYNPGVVPLGAGVIESRARPKKRKKACGRGQELDDLEANSGRYESKPDPNPDSPGLERYYSKDVFVCASDGRPKWCSHCGNWKPDRAHHSSEIGRCVRKMDHYCPWVGGIVSETSFKFFLQFVFYATLYCLVVLAAGALSLSLSIRSGSGADGFVIGVLAIGGFFGLFAFAMTLTGMRYVLINLTNIDDLQAKFMVYQLAIRVPRDTPPGEKYGIITYPLPKPESRKYESGNDSGTHLSGSTSEGNELVSARDALATRTFAIVKTEMGENPWHLGLYGNWKSVMGSNVFDWLLPIRQSPCVTYENNESFYEMGPLCRELRTRYGLPEISDENVRSEKQASEKMPRDREAHASRAP</sequence>
<evidence type="ECO:0000256" key="2">
    <source>
        <dbReference type="ARBA" id="ARBA00022679"/>
    </source>
</evidence>
<feature type="transmembrane region" description="Helical" evidence="11">
    <location>
        <begin position="202"/>
        <end position="221"/>
    </location>
</feature>
<evidence type="ECO:0000256" key="6">
    <source>
        <dbReference type="ARBA" id="ARBA00023139"/>
    </source>
</evidence>